<dbReference type="AlphaFoldDB" id="A0A6G1CME0"/>
<dbReference type="EMBL" id="SPHZ02000008">
    <property type="protein sequence ID" value="KAF0901326.1"/>
    <property type="molecule type" value="Genomic_DNA"/>
</dbReference>
<sequence length="60" mass="6503">MEWEQSSWCRQVGSAVVATGADDAGSSVRIPPEMRSASWLLDVHRVSVAMVSQLHCTSLS</sequence>
<organism evidence="1 2">
    <name type="scientific">Oryza meyeriana var. granulata</name>
    <dbReference type="NCBI Taxonomy" id="110450"/>
    <lineage>
        <taxon>Eukaryota</taxon>
        <taxon>Viridiplantae</taxon>
        <taxon>Streptophyta</taxon>
        <taxon>Embryophyta</taxon>
        <taxon>Tracheophyta</taxon>
        <taxon>Spermatophyta</taxon>
        <taxon>Magnoliopsida</taxon>
        <taxon>Liliopsida</taxon>
        <taxon>Poales</taxon>
        <taxon>Poaceae</taxon>
        <taxon>BOP clade</taxon>
        <taxon>Oryzoideae</taxon>
        <taxon>Oryzeae</taxon>
        <taxon>Oryzinae</taxon>
        <taxon>Oryza</taxon>
        <taxon>Oryza meyeriana</taxon>
    </lineage>
</organism>
<evidence type="ECO:0000313" key="2">
    <source>
        <dbReference type="Proteomes" id="UP000479710"/>
    </source>
</evidence>
<gene>
    <name evidence="1" type="ORF">E2562_000211</name>
</gene>
<keyword evidence="2" id="KW-1185">Reference proteome</keyword>
<dbReference type="Proteomes" id="UP000479710">
    <property type="component" value="Unassembled WGS sequence"/>
</dbReference>
<reference evidence="1 2" key="1">
    <citation type="submission" date="2019-11" db="EMBL/GenBank/DDBJ databases">
        <title>Whole genome sequence of Oryza granulata.</title>
        <authorList>
            <person name="Li W."/>
        </authorList>
    </citation>
    <scope>NUCLEOTIDE SEQUENCE [LARGE SCALE GENOMIC DNA]</scope>
    <source>
        <strain evidence="2">cv. Menghai</strain>
        <tissue evidence="1">Leaf</tissue>
    </source>
</reference>
<proteinExistence type="predicted"/>
<protein>
    <submittedName>
        <fullName evidence="1">Uncharacterized protein</fullName>
    </submittedName>
</protein>
<accession>A0A6G1CME0</accession>
<evidence type="ECO:0000313" key="1">
    <source>
        <dbReference type="EMBL" id="KAF0901326.1"/>
    </source>
</evidence>
<comment type="caution">
    <text evidence="1">The sequence shown here is derived from an EMBL/GenBank/DDBJ whole genome shotgun (WGS) entry which is preliminary data.</text>
</comment>
<name>A0A6G1CME0_9ORYZ</name>